<evidence type="ECO:0000259" key="3">
    <source>
        <dbReference type="Pfam" id="PF00294"/>
    </source>
</evidence>
<dbReference type="GO" id="GO:0016773">
    <property type="term" value="F:phosphotransferase activity, alcohol group as acceptor"/>
    <property type="evidence" value="ECO:0007669"/>
    <property type="project" value="InterPro"/>
</dbReference>
<dbReference type="InterPro" id="IPR011913">
    <property type="entry name" value="RfaE_dom_I"/>
</dbReference>
<evidence type="ECO:0000313" key="4">
    <source>
        <dbReference type="EMBL" id="EGJ49417.1"/>
    </source>
</evidence>
<dbReference type="InterPro" id="IPR029056">
    <property type="entry name" value="Ribokinase-like"/>
</dbReference>
<protein>
    <submittedName>
        <fullName evidence="4">RfaE bifunctional protein</fullName>
    </submittedName>
</protein>
<keyword evidence="1" id="KW-0808">Transferase</keyword>
<dbReference type="RefSeq" id="WP_014259228.1">
    <property type="nucleotide sequence ID" value="NC_016629.1"/>
</dbReference>
<reference evidence="4 5" key="1">
    <citation type="journal article" date="2011" name="J. Bacteriol.">
        <title>Genome sequence of the mercury-methylating and pleomorphic Desulfovibrio africanus Strain Walvis Bay.</title>
        <authorList>
            <person name="Brown S.D."/>
            <person name="Wall J.D."/>
            <person name="Kucken A.M."/>
            <person name="Gilmour C.C."/>
            <person name="Podar M."/>
            <person name="Brandt C.C."/>
            <person name="Teshima H."/>
            <person name="Detter J.C."/>
            <person name="Han C.S."/>
            <person name="Land M.L."/>
            <person name="Lucas S."/>
            <person name="Han J."/>
            <person name="Pennacchio L."/>
            <person name="Nolan M."/>
            <person name="Pitluck S."/>
            <person name="Woyke T."/>
            <person name="Goodwin L."/>
            <person name="Palumbo A.V."/>
            <person name="Elias D.A."/>
        </authorList>
    </citation>
    <scope>NUCLEOTIDE SEQUENCE [LARGE SCALE GENOMIC DNA]</scope>
    <source>
        <strain evidence="4 5">Walvis Bay</strain>
    </source>
</reference>
<dbReference type="InterPro" id="IPR011611">
    <property type="entry name" value="PfkB_dom"/>
</dbReference>
<dbReference type="GO" id="GO:0005829">
    <property type="term" value="C:cytosol"/>
    <property type="evidence" value="ECO:0007669"/>
    <property type="project" value="TreeGrafter"/>
</dbReference>
<dbReference type="KEGG" id="daf:Desaf_1074"/>
<dbReference type="STRING" id="690850.Desaf_1074"/>
<dbReference type="Pfam" id="PF00294">
    <property type="entry name" value="PfkB"/>
    <property type="match status" value="1"/>
</dbReference>
<sequence length="359" mass="38488">MHMGTQTESGMEELARSGKLAEKLLKKLDALAGGKVLIIGDCMLDKYVAGSVERISPEAPVPVLKVEREWHLLGGAGNVARNVADLGGKPYLLTVAGEDGAGEMLAGLLRDCRVELGLVRTRERPTTVKTRIIAANQQVCRVDHEDDRPLDGVTLERLGALLAERMAEFPVVIVSDYGKGVVTARLMEMLRAASKSMANPPMIMVDPKTRNYDLYTGVDIITPNTKEAGEGAGMKPVGREGILAAAEALFRRLQLRHLLITLGPEGMALFERKDHALHIPTFAQKVYDVTGAGDTVIATLGLGVASGLSLIESCVLANYAAGIVVGQVGTATANLEQLREAINFLPKPEARLWLNHGEG</sequence>
<dbReference type="AlphaFoldDB" id="F3YX29"/>
<keyword evidence="5" id="KW-1185">Reference proteome</keyword>
<evidence type="ECO:0000313" key="5">
    <source>
        <dbReference type="Proteomes" id="UP000007844"/>
    </source>
</evidence>
<dbReference type="GO" id="GO:0033785">
    <property type="term" value="F:heptose 7-phosphate kinase activity"/>
    <property type="evidence" value="ECO:0007669"/>
    <property type="project" value="TreeGrafter"/>
</dbReference>
<dbReference type="Gene3D" id="3.40.1190.20">
    <property type="match status" value="1"/>
</dbReference>
<dbReference type="EMBL" id="CP003221">
    <property type="protein sequence ID" value="EGJ49417.1"/>
    <property type="molecule type" value="Genomic_DNA"/>
</dbReference>
<proteinExistence type="predicted"/>
<evidence type="ECO:0000256" key="2">
    <source>
        <dbReference type="ARBA" id="ARBA00022777"/>
    </source>
</evidence>
<dbReference type="CDD" id="cd01172">
    <property type="entry name" value="RfaE_like"/>
    <property type="match status" value="1"/>
</dbReference>
<dbReference type="Proteomes" id="UP000007844">
    <property type="component" value="Chromosome"/>
</dbReference>
<dbReference type="NCBIfam" id="TIGR02198">
    <property type="entry name" value="rfaE_dom_I"/>
    <property type="match status" value="1"/>
</dbReference>
<dbReference type="PANTHER" id="PTHR46969">
    <property type="entry name" value="BIFUNCTIONAL PROTEIN HLDE"/>
    <property type="match status" value="1"/>
</dbReference>
<organism evidence="4 5">
    <name type="scientific">Desulfocurvibacter africanus subsp. africanus str. Walvis Bay</name>
    <dbReference type="NCBI Taxonomy" id="690850"/>
    <lineage>
        <taxon>Bacteria</taxon>
        <taxon>Pseudomonadati</taxon>
        <taxon>Thermodesulfobacteriota</taxon>
        <taxon>Desulfovibrionia</taxon>
        <taxon>Desulfovibrionales</taxon>
        <taxon>Desulfovibrionaceae</taxon>
        <taxon>Desulfocurvibacter</taxon>
    </lineage>
</organism>
<evidence type="ECO:0000256" key="1">
    <source>
        <dbReference type="ARBA" id="ARBA00022679"/>
    </source>
</evidence>
<feature type="domain" description="Carbohydrate kinase PfkB" evidence="3">
    <location>
        <begin position="35"/>
        <end position="333"/>
    </location>
</feature>
<dbReference type="PROSITE" id="PS00583">
    <property type="entry name" value="PFKB_KINASES_1"/>
    <property type="match status" value="1"/>
</dbReference>
<name>F3YX29_DESAF</name>
<dbReference type="PANTHER" id="PTHR46969:SF1">
    <property type="entry name" value="BIFUNCTIONAL PROTEIN HLDE"/>
    <property type="match status" value="1"/>
</dbReference>
<accession>F3YX29</accession>
<keyword evidence="2" id="KW-0418">Kinase</keyword>
<dbReference type="FunFam" id="3.40.1190.20:FF:000002">
    <property type="entry name" value="Bifunctional protein HldE"/>
    <property type="match status" value="1"/>
</dbReference>
<dbReference type="eggNOG" id="COG2870">
    <property type="taxonomic scope" value="Bacteria"/>
</dbReference>
<dbReference type="SUPFAM" id="SSF53613">
    <property type="entry name" value="Ribokinase-like"/>
    <property type="match status" value="1"/>
</dbReference>
<dbReference type="HOGENOM" id="CLU_021150_0_1_7"/>
<dbReference type="GO" id="GO:0033786">
    <property type="term" value="F:heptose-1-phosphate adenylyltransferase activity"/>
    <property type="evidence" value="ECO:0007669"/>
    <property type="project" value="TreeGrafter"/>
</dbReference>
<dbReference type="InterPro" id="IPR002173">
    <property type="entry name" value="Carboh/pur_kinase_PfkB_CS"/>
</dbReference>
<gene>
    <name evidence="4" type="ORF">Desaf_1074</name>
</gene>